<protein>
    <recommendedName>
        <fullName evidence="1">Glycosyltransferase 2-like domain-containing protein</fullName>
    </recommendedName>
</protein>
<dbReference type="Pfam" id="PF00535">
    <property type="entry name" value="Glycos_transf_2"/>
    <property type="match status" value="1"/>
</dbReference>
<name>X0RXR9_9ZZZZ</name>
<evidence type="ECO:0000313" key="2">
    <source>
        <dbReference type="EMBL" id="GAF73614.1"/>
    </source>
</evidence>
<dbReference type="InterPro" id="IPR001173">
    <property type="entry name" value="Glyco_trans_2-like"/>
</dbReference>
<reference evidence="2" key="1">
    <citation type="journal article" date="2014" name="Front. Microbiol.">
        <title>High frequency of phylogenetically diverse reductive dehalogenase-homologous genes in deep subseafloor sedimentary metagenomes.</title>
        <authorList>
            <person name="Kawai M."/>
            <person name="Futagami T."/>
            <person name="Toyoda A."/>
            <person name="Takaki Y."/>
            <person name="Nishi S."/>
            <person name="Hori S."/>
            <person name="Arai W."/>
            <person name="Tsubouchi T."/>
            <person name="Morono Y."/>
            <person name="Uchiyama I."/>
            <person name="Ito T."/>
            <person name="Fujiyama A."/>
            <person name="Inagaki F."/>
            <person name="Takami H."/>
        </authorList>
    </citation>
    <scope>NUCLEOTIDE SEQUENCE</scope>
    <source>
        <strain evidence="2">Expedition CK06-06</strain>
    </source>
</reference>
<accession>X0RXR9</accession>
<proteinExistence type="predicted"/>
<organism evidence="2">
    <name type="scientific">marine sediment metagenome</name>
    <dbReference type="NCBI Taxonomy" id="412755"/>
    <lineage>
        <taxon>unclassified sequences</taxon>
        <taxon>metagenomes</taxon>
        <taxon>ecological metagenomes</taxon>
    </lineage>
</organism>
<dbReference type="Gene3D" id="3.90.550.10">
    <property type="entry name" value="Spore Coat Polysaccharide Biosynthesis Protein SpsA, Chain A"/>
    <property type="match status" value="1"/>
</dbReference>
<dbReference type="InterPro" id="IPR029044">
    <property type="entry name" value="Nucleotide-diphossugar_trans"/>
</dbReference>
<feature type="non-terminal residue" evidence="2">
    <location>
        <position position="295"/>
    </location>
</feature>
<dbReference type="AlphaFoldDB" id="X0RXR9"/>
<dbReference type="EMBL" id="BARS01004139">
    <property type="protein sequence ID" value="GAF73614.1"/>
    <property type="molecule type" value="Genomic_DNA"/>
</dbReference>
<feature type="domain" description="Glycosyltransferase 2-like" evidence="1">
    <location>
        <begin position="87"/>
        <end position="157"/>
    </location>
</feature>
<evidence type="ECO:0000259" key="1">
    <source>
        <dbReference type="Pfam" id="PF00535"/>
    </source>
</evidence>
<sequence length="295" mass="33825">MSDIPDISIILITAREAYNTIIGLPQTHILEPCIESLRYQTFKDFEVIVVDSLQEHRTHMFDGEPFSEIPFPVKHVPVHPNHRFWLNHRRFNASGAMNTGFLYAEGELVVKIDDCCQFGPDLLERMWKEYQSGHFPMVMHTRYRGGKQAYFDKEYKEKGYEVEKHVTAAGSPPAPMTQSKAQKEKVLKVLSEIYPDGAPVRDSRWRRVEAAGGRITGEKDQFYGYSGFSLDAALKINGFDELLDGDSTQMDVDFGVRLWMAGYQTMFILDTGMWVIEHEHQPVSNKVIDLPCENI</sequence>
<comment type="caution">
    <text evidence="2">The sequence shown here is derived from an EMBL/GenBank/DDBJ whole genome shotgun (WGS) entry which is preliminary data.</text>
</comment>
<gene>
    <name evidence="2" type="ORF">S01H1_08068</name>
</gene>
<dbReference type="SUPFAM" id="SSF53448">
    <property type="entry name" value="Nucleotide-diphospho-sugar transferases"/>
    <property type="match status" value="1"/>
</dbReference>